<dbReference type="GO" id="GO:0046933">
    <property type="term" value="F:proton-transporting ATP synthase activity, rotational mechanism"/>
    <property type="evidence" value="ECO:0007669"/>
    <property type="project" value="UniProtKB-UniRule"/>
</dbReference>
<dbReference type="AlphaFoldDB" id="A0A5C0B2J6"/>
<keyword evidence="8" id="KW-1003">Cell membrane</keyword>
<dbReference type="Pfam" id="PF00213">
    <property type="entry name" value="OSCP"/>
    <property type="match status" value="1"/>
</dbReference>
<gene>
    <name evidence="8" type="primary">atpH</name>
    <name evidence="9" type="ORF">FXN63_26425</name>
</gene>
<evidence type="ECO:0000256" key="1">
    <source>
        <dbReference type="ARBA" id="ARBA00004370"/>
    </source>
</evidence>
<dbReference type="GO" id="GO:0045259">
    <property type="term" value="C:proton-transporting ATP synthase complex"/>
    <property type="evidence" value="ECO:0007669"/>
    <property type="project" value="UniProtKB-KW"/>
</dbReference>
<evidence type="ECO:0000256" key="8">
    <source>
        <dbReference type="HAMAP-Rule" id="MF_01416"/>
    </source>
</evidence>
<dbReference type="NCBIfam" id="TIGR01145">
    <property type="entry name" value="ATP_synt_delta"/>
    <property type="match status" value="1"/>
</dbReference>
<keyword evidence="3 8" id="KW-0375">Hydrogen ion transport</keyword>
<accession>A0A5C0B2J6</accession>
<comment type="subcellular location">
    <subcellularLocation>
        <location evidence="8">Cell membrane</location>
        <topology evidence="8">Peripheral membrane protein</topology>
    </subcellularLocation>
    <subcellularLocation>
        <location evidence="1">Membrane</location>
    </subcellularLocation>
</comment>
<keyword evidence="4 8" id="KW-0406">Ion transport</keyword>
<evidence type="ECO:0000256" key="3">
    <source>
        <dbReference type="ARBA" id="ARBA00022781"/>
    </source>
</evidence>
<reference evidence="9 10" key="1">
    <citation type="submission" date="2019-08" db="EMBL/GenBank/DDBJ databases">
        <title>Amphibian skin-associated Pigmentiphaga: genome sequence and occurrence across geography and hosts.</title>
        <authorList>
            <person name="Bletz M.C."/>
            <person name="Bunk B."/>
            <person name="Sproeer C."/>
            <person name="Biwer P."/>
            <person name="Reiter S."/>
            <person name="Rabemananjara F.C.E."/>
            <person name="Schulz S."/>
            <person name="Overmann J."/>
            <person name="Vences M."/>
        </authorList>
    </citation>
    <scope>NUCLEOTIDE SEQUENCE [LARGE SCALE GENOMIC DNA]</scope>
    <source>
        <strain evidence="9 10">Mada1488</strain>
    </source>
</reference>
<sequence>MAELSTIARPYAEALFGVARADSAGLAGWAELVSELAQAAAHPDVRAAVTDPHLDHAQRIELFSAVLKSPLNAAGRNFIELLVDNDRLLLLPEIASQFLWLKNRHEGSADAEIISAFDLTAAQVADLVAGLEKKFGVKIKPTVRVDASLIGGVRVLVGDQVLDTSVRARLAELRDALVA</sequence>
<evidence type="ECO:0000256" key="4">
    <source>
        <dbReference type="ARBA" id="ARBA00023065"/>
    </source>
</evidence>
<comment type="function">
    <text evidence="8">This protein is part of the stalk that links CF(0) to CF(1). It either transmits conformational changes from CF(0) to CF(1) or is implicated in proton conduction.</text>
</comment>
<dbReference type="Gene3D" id="1.10.520.20">
    <property type="entry name" value="N-terminal domain of the delta subunit of the F1F0-ATP synthase"/>
    <property type="match status" value="1"/>
</dbReference>
<comment type="function">
    <text evidence="8">F(1)F(0) ATP synthase produces ATP from ADP in the presence of a proton or sodium gradient. F-type ATPases consist of two structural domains, F(1) containing the extramembraneous catalytic core and F(0) containing the membrane proton channel, linked together by a central stalk and a peripheral stalk. During catalysis, ATP synthesis in the catalytic domain of F(1) is coupled via a rotary mechanism of the central stalk subunits to proton translocation.</text>
</comment>
<evidence type="ECO:0000313" key="9">
    <source>
        <dbReference type="EMBL" id="QEI08988.1"/>
    </source>
</evidence>
<proteinExistence type="inferred from homology"/>
<evidence type="ECO:0000256" key="7">
    <source>
        <dbReference type="ARBA" id="ARBA00023310"/>
    </source>
</evidence>
<dbReference type="EMBL" id="CP043046">
    <property type="protein sequence ID" value="QEI08988.1"/>
    <property type="molecule type" value="Genomic_DNA"/>
</dbReference>
<dbReference type="NCBIfam" id="NF004402">
    <property type="entry name" value="PRK05758.2-2"/>
    <property type="match status" value="1"/>
</dbReference>
<dbReference type="InterPro" id="IPR000711">
    <property type="entry name" value="ATPase_OSCP/dsu"/>
</dbReference>
<keyword evidence="6 8" id="KW-0139">CF(1)</keyword>
<evidence type="ECO:0000256" key="2">
    <source>
        <dbReference type="ARBA" id="ARBA00022448"/>
    </source>
</evidence>
<dbReference type="RefSeq" id="WP_148818667.1">
    <property type="nucleotide sequence ID" value="NZ_CP043046.1"/>
</dbReference>
<dbReference type="Proteomes" id="UP000325161">
    <property type="component" value="Chromosome"/>
</dbReference>
<dbReference type="PRINTS" id="PR00125">
    <property type="entry name" value="ATPASEDELTA"/>
</dbReference>
<dbReference type="HAMAP" id="MF_01416">
    <property type="entry name" value="ATP_synth_delta_bact"/>
    <property type="match status" value="1"/>
</dbReference>
<keyword evidence="10" id="KW-1185">Reference proteome</keyword>
<dbReference type="PANTHER" id="PTHR11910">
    <property type="entry name" value="ATP SYNTHASE DELTA CHAIN"/>
    <property type="match status" value="1"/>
</dbReference>
<dbReference type="KEGG" id="pacr:FXN63_26425"/>
<name>A0A5C0B2J6_9BURK</name>
<organism evidence="9 10">
    <name type="scientific">Pigmentiphaga aceris</name>
    <dbReference type="NCBI Taxonomy" id="1940612"/>
    <lineage>
        <taxon>Bacteria</taxon>
        <taxon>Pseudomonadati</taxon>
        <taxon>Pseudomonadota</taxon>
        <taxon>Betaproteobacteria</taxon>
        <taxon>Burkholderiales</taxon>
        <taxon>Alcaligenaceae</taxon>
        <taxon>Pigmentiphaga</taxon>
    </lineage>
</organism>
<dbReference type="GO" id="GO:0005886">
    <property type="term" value="C:plasma membrane"/>
    <property type="evidence" value="ECO:0007669"/>
    <property type="project" value="UniProtKB-SubCell"/>
</dbReference>
<evidence type="ECO:0000256" key="6">
    <source>
        <dbReference type="ARBA" id="ARBA00023196"/>
    </source>
</evidence>
<keyword evidence="2 8" id="KW-0813">Transport</keyword>
<comment type="similarity">
    <text evidence="8">Belongs to the ATPase delta chain family.</text>
</comment>
<evidence type="ECO:0000256" key="5">
    <source>
        <dbReference type="ARBA" id="ARBA00023136"/>
    </source>
</evidence>
<dbReference type="SUPFAM" id="SSF47928">
    <property type="entry name" value="N-terminal domain of the delta subunit of the F1F0-ATP synthase"/>
    <property type="match status" value="1"/>
</dbReference>
<protein>
    <recommendedName>
        <fullName evidence="8">ATP synthase subunit delta</fullName>
    </recommendedName>
    <alternativeName>
        <fullName evidence="8">ATP synthase F(1) sector subunit delta</fullName>
    </alternativeName>
    <alternativeName>
        <fullName evidence="8">F-type ATPase subunit delta</fullName>
        <shortName evidence="8">F-ATPase subunit delta</shortName>
    </alternativeName>
</protein>
<evidence type="ECO:0000313" key="10">
    <source>
        <dbReference type="Proteomes" id="UP000325161"/>
    </source>
</evidence>
<keyword evidence="7 8" id="KW-0066">ATP synthesis</keyword>
<dbReference type="OrthoDB" id="9816221at2"/>
<dbReference type="InterPro" id="IPR026015">
    <property type="entry name" value="ATP_synth_OSCP/delta_N_sf"/>
</dbReference>
<keyword evidence="5 8" id="KW-0472">Membrane</keyword>